<keyword evidence="1" id="KW-0732">Signal</keyword>
<evidence type="ECO:0000313" key="5">
    <source>
        <dbReference type="WBParaSite" id="NBR_0002255301-mRNA-1"/>
    </source>
</evidence>
<name>A0A0N4YZ81_NIPBR</name>
<organism evidence="5">
    <name type="scientific">Nippostrongylus brasiliensis</name>
    <name type="common">Rat hookworm</name>
    <dbReference type="NCBI Taxonomy" id="27835"/>
    <lineage>
        <taxon>Eukaryota</taxon>
        <taxon>Metazoa</taxon>
        <taxon>Ecdysozoa</taxon>
        <taxon>Nematoda</taxon>
        <taxon>Chromadorea</taxon>
        <taxon>Rhabditida</taxon>
        <taxon>Rhabditina</taxon>
        <taxon>Rhabditomorpha</taxon>
        <taxon>Strongyloidea</taxon>
        <taxon>Heligmosomidae</taxon>
        <taxon>Nippostrongylus</taxon>
    </lineage>
</organism>
<protein>
    <submittedName>
        <fullName evidence="5">SCP domain-containing protein</fullName>
    </submittedName>
</protein>
<dbReference type="SUPFAM" id="SSF55797">
    <property type="entry name" value="PR-1-like"/>
    <property type="match status" value="1"/>
</dbReference>
<accession>A0A0N4YZ81</accession>
<evidence type="ECO:0000313" key="4">
    <source>
        <dbReference type="Proteomes" id="UP000271162"/>
    </source>
</evidence>
<dbReference type="EMBL" id="UYSL01028334">
    <property type="protein sequence ID" value="VDL87468.1"/>
    <property type="molecule type" value="Genomic_DNA"/>
</dbReference>
<dbReference type="InterPro" id="IPR014044">
    <property type="entry name" value="CAP_dom"/>
</dbReference>
<feature type="domain" description="SCP" evidence="2">
    <location>
        <begin position="33"/>
        <end position="170"/>
    </location>
</feature>
<dbReference type="WBParaSite" id="NBR_0002255301-mRNA-1">
    <property type="protein sequence ID" value="NBR_0002255301-mRNA-1"/>
    <property type="gene ID" value="NBR_0002255301"/>
</dbReference>
<gene>
    <name evidence="3" type="ORF">NBR_LOCUS22554</name>
</gene>
<dbReference type="Gene3D" id="3.40.33.10">
    <property type="entry name" value="CAP"/>
    <property type="match status" value="1"/>
</dbReference>
<dbReference type="SMART" id="SM00198">
    <property type="entry name" value="SCP"/>
    <property type="match status" value="1"/>
</dbReference>
<reference evidence="5" key="1">
    <citation type="submission" date="2017-02" db="UniProtKB">
        <authorList>
            <consortium name="WormBaseParasite"/>
        </authorList>
    </citation>
    <scope>IDENTIFICATION</scope>
</reference>
<evidence type="ECO:0000313" key="3">
    <source>
        <dbReference type="EMBL" id="VDL87468.1"/>
    </source>
</evidence>
<dbReference type="Proteomes" id="UP000271162">
    <property type="component" value="Unassembled WGS sequence"/>
</dbReference>
<dbReference type="AlphaFoldDB" id="A0A0N4YZ81"/>
<proteinExistence type="predicted"/>
<keyword evidence="4" id="KW-1185">Reference proteome</keyword>
<dbReference type="CDD" id="cd05380">
    <property type="entry name" value="CAP_euk"/>
    <property type="match status" value="1"/>
</dbReference>
<sequence>MHVLAVLVVAAVLPVGKSQYQSDFICKDASLQNSRESWLKQHNDCRSNVARGLVKDLSGAALPTASNMYEMIYDCALEEIAANFLKTCPTGYYTGTEMNNLASKAGVYPMDTAIKEWTERMTQYDWYGGYYTGTEMNNLASKVGVYPMDTAIKEWTERMTQYDWYGIYDSTAPPEYTQFVNVR</sequence>
<dbReference type="InterPro" id="IPR035940">
    <property type="entry name" value="CAP_sf"/>
</dbReference>
<feature type="signal peptide" evidence="1">
    <location>
        <begin position="1"/>
        <end position="18"/>
    </location>
</feature>
<feature type="chain" id="PRO_5043126106" evidence="1">
    <location>
        <begin position="19"/>
        <end position="183"/>
    </location>
</feature>
<reference evidence="3 4" key="2">
    <citation type="submission" date="2018-11" db="EMBL/GenBank/DDBJ databases">
        <authorList>
            <consortium name="Pathogen Informatics"/>
        </authorList>
    </citation>
    <scope>NUCLEOTIDE SEQUENCE [LARGE SCALE GENOMIC DNA]</scope>
</reference>
<evidence type="ECO:0000259" key="2">
    <source>
        <dbReference type="SMART" id="SM00198"/>
    </source>
</evidence>
<evidence type="ECO:0000256" key="1">
    <source>
        <dbReference type="SAM" id="SignalP"/>
    </source>
</evidence>